<evidence type="ECO:0000313" key="2">
    <source>
        <dbReference type="EMBL" id="QHU15888.1"/>
    </source>
</evidence>
<name>A0A6C0KHS8_9ZZZZ</name>
<proteinExistence type="predicted"/>
<protein>
    <submittedName>
        <fullName evidence="2">Uncharacterized protein</fullName>
    </submittedName>
</protein>
<organism evidence="2">
    <name type="scientific">viral metagenome</name>
    <dbReference type="NCBI Taxonomy" id="1070528"/>
    <lineage>
        <taxon>unclassified sequences</taxon>
        <taxon>metagenomes</taxon>
        <taxon>organismal metagenomes</taxon>
    </lineage>
</organism>
<dbReference type="AlphaFoldDB" id="A0A6C0KHS8"/>
<reference evidence="2" key="1">
    <citation type="journal article" date="2020" name="Nature">
        <title>Giant virus diversity and host interactions through global metagenomics.</title>
        <authorList>
            <person name="Schulz F."/>
            <person name="Roux S."/>
            <person name="Paez-Espino D."/>
            <person name="Jungbluth S."/>
            <person name="Walsh D.A."/>
            <person name="Denef V.J."/>
            <person name="McMahon K.D."/>
            <person name="Konstantinidis K.T."/>
            <person name="Eloe-Fadrosh E.A."/>
            <person name="Kyrpides N.C."/>
            <person name="Woyke T."/>
        </authorList>
    </citation>
    <scope>NUCLEOTIDE SEQUENCE</scope>
    <source>
        <strain evidence="2">GVMAG-S-3300010158-109</strain>
    </source>
</reference>
<keyword evidence="1" id="KW-0812">Transmembrane</keyword>
<evidence type="ECO:0000256" key="1">
    <source>
        <dbReference type="SAM" id="Phobius"/>
    </source>
</evidence>
<dbReference type="EMBL" id="MN740869">
    <property type="protein sequence ID" value="QHU15888.1"/>
    <property type="molecule type" value="Genomic_DNA"/>
</dbReference>
<accession>A0A6C0KHS8</accession>
<feature type="transmembrane region" description="Helical" evidence="1">
    <location>
        <begin position="6"/>
        <end position="22"/>
    </location>
</feature>
<sequence length="366" mass="40069">MYKKWLWAAIAIIIITVLFFFLRSRRSHEHSSKSSKPKKDSVKIILDSVDRGTLEKWEAVSSSPPSPPSTTIAKRLAGTVTDQTGTLVNVYDSDTVDVQSGLTYLQESKNLIGSPSTATSPSTGQESLLELYKNIMGKDPVLCFRLQPVSTRFEMYGNTSGNGTVVPFINKFQQNMNILNDLIIYLLTPINQTPLQYGSDMFRNLGAIMLAQIFTLNNAVAPNTYAITRTKNQNGLDVSVTFSMNSNHNLVGLNSSGNITTKMLNPLPPSPPNWTKVFSKQNQQVQSTMNAAKQYLENIARSSNSTTIGGTPDGAAAEAMSNILNTKTSSVVLIEDLGRILLLSAYYGPFYNTDGVNPTNVYPCGQ</sequence>
<keyword evidence="1" id="KW-0472">Membrane</keyword>
<keyword evidence="1" id="KW-1133">Transmembrane helix</keyword>